<protein>
    <submittedName>
        <fullName evidence="4">HlyD family secretion protein</fullName>
    </submittedName>
</protein>
<feature type="domain" description="p-hydroxybenzoic acid efflux pump subunit AaeA-like beta-barrel" evidence="3">
    <location>
        <begin position="240"/>
        <end position="326"/>
    </location>
</feature>
<dbReference type="Gene3D" id="2.40.50.100">
    <property type="match status" value="1"/>
</dbReference>
<comment type="similarity">
    <text evidence="1">Belongs to the membrane fusion protein (MFP) (TC 8.A.1) family.</text>
</comment>
<dbReference type="PANTHER" id="PTHR30367:SF6">
    <property type="entry name" value="SECRETION PROTEIN-RELATED"/>
    <property type="match status" value="1"/>
</dbReference>
<evidence type="ECO:0000313" key="5">
    <source>
        <dbReference type="Proteomes" id="UP001595453"/>
    </source>
</evidence>
<gene>
    <name evidence="4" type="ORF">ACFOEE_09260</name>
</gene>
<dbReference type="Pfam" id="PF25917">
    <property type="entry name" value="BSH_RND"/>
    <property type="match status" value="1"/>
</dbReference>
<dbReference type="Gene3D" id="2.40.30.170">
    <property type="match status" value="1"/>
</dbReference>
<comment type="caution">
    <text evidence="4">The sequence shown here is derived from an EMBL/GenBank/DDBJ whole genome shotgun (WGS) entry which is preliminary data.</text>
</comment>
<evidence type="ECO:0000259" key="2">
    <source>
        <dbReference type="Pfam" id="PF25917"/>
    </source>
</evidence>
<dbReference type="PANTHER" id="PTHR30367">
    <property type="entry name" value="P-HYDROXYBENZOIC ACID EFFLUX PUMP SUBUNIT AAEA-RELATED"/>
    <property type="match status" value="1"/>
</dbReference>
<accession>A0ABV7CJM4</accession>
<feature type="domain" description="Multidrug resistance protein MdtA-like barrel-sandwich hybrid" evidence="2">
    <location>
        <begin position="46"/>
        <end position="229"/>
    </location>
</feature>
<keyword evidence="5" id="KW-1185">Reference proteome</keyword>
<evidence type="ECO:0000313" key="4">
    <source>
        <dbReference type="EMBL" id="MFC3032708.1"/>
    </source>
</evidence>
<dbReference type="SUPFAM" id="SSF111369">
    <property type="entry name" value="HlyD-like secretion proteins"/>
    <property type="match status" value="2"/>
</dbReference>
<proteinExistence type="inferred from homology"/>
<dbReference type="Pfam" id="PF25963">
    <property type="entry name" value="Beta-barrel_AAEA"/>
    <property type="match status" value="1"/>
</dbReference>
<dbReference type="InterPro" id="IPR050393">
    <property type="entry name" value="MFP_Efflux_Pump"/>
</dbReference>
<dbReference type="Gene3D" id="1.10.287.470">
    <property type="entry name" value="Helix hairpin bin"/>
    <property type="match status" value="1"/>
</dbReference>
<sequence length="352" mass="38114">MTPDQKFARWVKFACIGFAAVFAYFLVADLTMPMTPQAMATRVVTKVAPRINGQLAAVYVTNNQPVAKGELLFELDPTPFQLAVEQAELNVARVQQNNAQIDAAIVAAKAQVRAATIIAEQKQREATRLNTLYAQSGTSLQQRDDAQSAATAAQANVLSAQAKLQELEVNRGDLGESNVNLQVALNQLKQAKLNLSYTQVIAEHDGVVTNLQLEPGAYAAAGVPLIALVASDVDVIADFREKNLRHIASQTAALVAFDSKPGQVFTAKVSSLDAGVSNGQFDANGRLATPTESNRWVRDAQRMRLHLAIDDPQIQTLPAGARATVQLLPTNPLLNWLAHAQIRMLSTLHFIY</sequence>
<dbReference type="EMBL" id="JBHRSD010000014">
    <property type="protein sequence ID" value="MFC3032708.1"/>
    <property type="molecule type" value="Genomic_DNA"/>
</dbReference>
<evidence type="ECO:0000259" key="3">
    <source>
        <dbReference type="Pfam" id="PF25963"/>
    </source>
</evidence>
<dbReference type="InterPro" id="IPR058634">
    <property type="entry name" value="AaeA-lik-b-barrel"/>
</dbReference>
<reference evidence="5" key="1">
    <citation type="journal article" date="2019" name="Int. J. Syst. Evol. Microbiol.">
        <title>The Global Catalogue of Microorganisms (GCM) 10K type strain sequencing project: providing services to taxonomists for standard genome sequencing and annotation.</title>
        <authorList>
            <consortium name="The Broad Institute Genomics Platform"/>
            <consortium name="The Broad Institute Genome Sequencing Center for Infectious Disease"/>
            <person name="Wu L."/>
            <person name="Ma J."/>
        </authorList>
    </citation>
    <scope>NUCLEOTIDE SEQUENCE [LARGE SCALE GENOMIC DNA]</scope>
    <source>
        <strain evidence="5">KCTC 42730</strain>
    </source>
</reference>
<organism evidence="4 5">
    <name type="scientific">Pseudoalteromonas fenneropenaei</name>
    <dbReference type="NCBI Taxonomy" id="1737459"/>
    <lineage>
        <taxon>Bacteria</taxon>
        <taxon>Pseudomonadati</taxon>
        <taxon>Pseudomonadota</taxon>
        <taxon>Gammaproteobacteria</taxon>
        <taxon>Alteromonadales</taxon>
        <taxon>Pseudoalteromonadaceae</taxon>
        <taxon>Pseudoalteromonas</taxon>
    </lineage>
</organism>
<evidence type="ECO:0000256" key="1">
    <source>
        <dbReference type="ARBA" id="ARBA00009477"/>
    </source>
</evidence>
<name>A0ABV7CJM4_9GAMM</name>
<dbReference type="RefSeq" id="WP_377123475.1">
    <property type="nucleotide sequence ID" value="NZ_JBHRSD010000014.1"/>
</dbReference>
<dbReference type="InterPro" id="IPR058625">
    <property type="entry name" value="MdtA-like_BSH"/>
</dbReference>
<dbReference type="Proteomes" id="UP001595453">
    <property type="component" value="Unassembled WGS sequence"/>
</dbReference>